<proteinExistence type="predicted"/>
<name>A0AB33BT31_MICA7</name>
<sequence>MLSTTNRGENKDLSSTIDAFDWNLTQEESQATLTKGGSDFNLPFLG</sequence>
<evidence type="ECO:0000313" key="2">
    <source>
        <dbReference type="Proteomes" id="UP000192439"/>
    </source>
</evidence>
<dbReference type="AlphaFoldDB" id="A0AB33BT31"/>
<organism evidence="1 2">
    <name type="scientific">Microcystis aeruginosa PCC 7806SL</name>
    <dbReference type="NCBI Taxonomy" id="1903187"/>
    <lineage>
        <taxon>Bacteria</taxon>
        <taxon>Bacillati</taxon>
        <taxon>Cyanobacteriota</taxon>
        <taxon>Cyanophyceae</taxon>
        <taxon>Oscillatoriophycideae</taxon>
        <taxon>Chroococcales</taxon>
        <taxon>Microcystaceae</taxon>
        <taxon>Microcystis</taxon>
    </lineage>
</organism>
<dbReference type="EMBL" id="CP020771">
    <property type="protein sequence ID" value="ARI79896.1"/>
    <property type="molecule type" value="Genomic_DNA"/>
</dbReference>
<dbReference type="Proteomes" id="UP000192439">
    <property type="component" value="Chromosome"/>
</dbReference>
<evidence type="ECO:0000313" key="1">
    <source>
        <dbReference type="EMBL" id="ARI79896.1"/>
    </source>
</evidence>
<accession>A0AB33BT31</accession>
<gene>
    <name evidence="1" type="ORF">BH695_0615</name>
</gene>
<protein>
    <submittedName>
        <fullName evidence="1">Uncharacterized protein</fullName>
    </submittedName>
</protein>
<keyword evidence="2" id="KW-1185">Reference proteome</keyword>
<reference evidence="1 2" key="1">
    <citation type="journal article" date="2018" name="Harmful Algae">
        <title>The highly heterogeneous methylated genomes and diverse restriction-modification systems of bloom-forming Microcystis.</title>
        <authorList>
            <person name="Zhao L."/>
            <person name="Song Y."/>
            <person name="Li L."/>
            <person name="Gan N."/>
            <person name="Brand J.J."/>
            <person name="Song L."/>
        </authorList>
    </citation>
    <scope>NUCLEOTIDE SEQUENCE [LARGE SCALE GENOMIC DNA]</scope>
    <source>
        <strain evidence="1 2">PCC 7806SL</strain>
    </source>
</reference>